<dbReference type="PIRSF" id="PIRSF036628">
    <property type="entry name" value="IolB"/>
    <property type="match status" value="1"/>
</dbReference>
<dbReference type="Proteomes" id="UP000285844">
    <property type="component" value="Unassembled WGS sequence"/>
</dbReference>
<keyword evidence="1 2" id="KW-0413">Isomerase</keyword>
<dbReference type="SUPFAM" id="SSF51182">
    <property type="entry name" value="RmlC-like cupins"/>
    <property type="match status" value="1"/>
</dbReference>
<dbReference type="PANTHER" id="PTHR39193:SF1">
    <property type="entry name" value="5-DEOXY-GLUCURONATE ISOMERASE"/>
    <property type="match status" value="1"/>
</dbReference>
<protein>
    <submittedName>
        <fullName evidence="2">5-deoxy-glucuronate isomerase</fullName>
        <ecNumber evidence="2">5.3.1.30</ecNumber>
    </submittedName>
</protein>
<proteinExistence type="predicted"/>
<gene>
    <name evidence="2" type="primary">iolB</name>
    <name evidence="3" type="ORF">DW007_09795</name>
    <name evidence="2" type="ORF">DW858_12495</name>
</gene>
<accession>A0A413YRM7</accession>
<dbReference type="InterPro" id="IPR021120">
    <property type="entry name" value="KduI/IolB_isomerase"/>
</dbReference>
<dbReference type="InterPro" id="IPR014710">
    <property type="entry name" value="RmlC-like_jellyroll"/>
</dbReference>
<dbReference type="RefSeq" id="WP_012740896.1">
    <property type="nucleotide sequence ID" value="NZ_CP085937.1"/>
</dbReference>
<dbReference type="Pfam" id="PF04962">
    <property type="entry name" value="KduI"/>
    <property type="match status" value="1"/>
</dbReference>
<evidence type="ECO:0000256" key="1">
    <source>
        <dbReference type="ARBA" id="ARBA00023235"/>
    </source>
</evidence>
<dbReference type="InterPro" id="IPR011051">
    <property type="entry name" value="RmlC_Cupin_sf"/>
</dbReference>
<dbReference type="OMA" id="HGYDLYY"/>
<organism evidence="2 5">
    <name type="scientific">Lachnospira eligens</name>
    <dbReference type="NCBI Taxonomy" id="39485"/>
    <lineage>
        <taxon>Bacteria</taxon>
        <taxon>Bacillati</taxon>
        <taxon>Bacillota</taxon>
        <taxon>Clostridia</taxon>
        <taxon>Lachnospirales</taxon>
        <taxon>Lachnospiraceae</taxon>
        <taxon>Lachnospira</taxon>
    </lineage>
</organism>
<dbReference type="GO" id="GO:0102482">
    <property type="term" value="F:5-deoxy-D-glucuronate isomerase activity"/>
    <property type="evidence" value="ECO:0007669"/>
    <property type="project" value="UniProtKB-EC"/>
</dbReference>
<dbReference type="NCBIfam" id="TIGR04378">
    <property type="entry name" value="myo_inos_iolB"/>
    <property type="match status" value="1"/>
</dbReference>
<dbReference type="Proteomes" id="UP000285201">
    <property type="component" value="Unassembled WGS sequence"/>
</dbReference>
<comment type="caution">
    <text evidence="2">The sequence shown here is derived from an EMBL/GenBank/DDBJ whole genome shotgun (WGS) entry which is preliminary data.</text>
</comment>
<dbReference type="InterPro" id="IPR024203">
    <property type="entry name" value="Deoxy-glucuronate_isom_IolB"/>
</dbReference>
<dbReference type="EMBL" id="QROY01000007">
    <property type="protein sequence ID" value="RHL67720.1"/>
    <property type="molecule type" value="Genomic_DNA"/>
</dbReference>
<dbReference type="EC" id="5.3.1.30" evidence="2"/>
<dbReference type="AlphaFoldDB" id="A0A413YRM7"/>
<dbReference type="PANTHER" id="PTHR39193">
    <property type="entry name" value="5-DEOXY-GLUCURONATE ISOMERASE"/>
    <property type="match status" value="1"/>
</dbReference>
<evidence type="ECO:0000313" key="2">
    <source>
        <dbReference type="EMBL" id="RHC11732.1"/>
    </source>
</evidence>
<name>A0A413YRM7_9FIRM</name>
<dbReference type="Gene3D" id="2.60.120.10">
    <property type="entry name" value="Jelly Rolls"/>
    <property type="match status" value="2"/>
</dbReference>
<evidence type="ECO:0000313" key="3">
    <source>
        <dbReference type="EMBL" id="RHL67720.1"/>
    </source>
</evidence>
<sequence>MRRFYEGNDNKGYQEVVDKEAGLELIGFDLIRLEPGENAVYESGEYEIGLVILQGTCSVKVDDVTFDKLGSRRSVFDGKPTTVYVPRDSKYEVTATGSMMLEIGVCKVKARKKYEAFVIDAGDVTTEHRGKLNWQRDVNDIITSKYEGKVDRIVLGETYSMPGQWSSYPSHKHDTDNLPFEVNMEEIYHFKVNPGQGFGIQVMYSDDMSLRESYIIKNGDSVAIKNGYHPVAAAPGYQVYYLWVMAGVDTRQLTPCDDPDHAWVKAVEKMV</sequence>
<evidence type="ECO:0000313" key="5">
    <source>
        <dbReference type="Proteomes" id="UP000285844"/>
    </source>
</evidence>
<dbReference type="GO" id="GO:0019310">
    <property type="term" value="P:inositol catabolic process"/>
    <property type="evidence" value="ECO:0007669"/>
    <property type="project" value="InterPro"/>
</dbReference>
<evidence type="ECO:0000313" key="4">
    <source>
        <dbReference type="Proteomes" id="UP000285201"/>
    </source>
</evidence>
<reference evidence="4 5" key="1">
    <citation type="submission" date="2018-08" db="EMBL/GenBank/DDBJ databases">
        <title>A genome reference for cultivated species of the human gut microbiota.</title>
        <authorList>
            <person name="Zou Y."/>
            <person name="Xue W."/>
            <person name="Luo G."/>
        </authorList>
    </citation>
    <scope>NUCLEOTIDE SEQUENCE [LARGE SCALE GENOMIC DNA]</scope>
    <source>
        <strain evidence="3 4">AF36-7BH</strain>
        <strain evidence="2 5">AM37-3BH</strain>
    </source>
</reference>
<dbReference type="EMBL" id="QSHM01000018">
    <property type="protein sequence ID" value="RHC11732.1"/>
    <property type="molecule type" value="Genomic_DNA"/>
</dbReference>
<dbReference type="GeneID" id="41357319"/>
<dbReference type="GO" id="GO:0008880">
    <property type="term" value="F:glucuronate isomerase activity"/>
    <property type="evidence" value="ECO:0007669"/>
    <property type="project" value="InterPro"/>
</dbReference>